<evidence type="ECO:0000256" key="2">
    <source>
        <dbReference type="SAM" id="Phobius"/>
    </source>
</evidence>
<keyword evidence="2" id="KW-0812">Transmembrane</keyword>
<gene>
    <name evidence="4" type="ORF">MYCIT1_LOCUS14638</name>
    <name evidence="5" type="ORF">MYCIT1_LOCUS37300</name>
</gene>
<evidence type="ECO:0000256" key="1">
    <source>
        <dbReference type="SAM" id="MobiDB-lite"/>
    </source>
</evidence>
<keyword evidence="2" id="KW-1133">Transmembrane helix</keyword>
<dbReference type="Proteomes" id="UP001295794">
    <property type="component" value="Unassembled WGS sequence"/>
</dbReference>
<feature type="transmembrane region" description="Helical" evidence="2">
    <location>
        <begin position="230"/>
        <end position="251"/>
    </location>
</feature>
<feature type="region of interest" description="Disordered" evidence="1">
    <location>
        <begin position="336"/>
        <end position="374"/>
    </location>
</feature>
<feature type="domain" description="DUF6533" evidence="3">
    <location>
        <begin position="31"/>
        <end position="75"/>
    </location>
</feature>
<evidence type="ECO:0000313" key="6">
    <source>
        <dbReference type="Proteomes" id="UP001295794"/>
    </source>
</evidence>
<organism evidence="5 6">
    <name type="scientific">Mycena citricolor</name>
    <dbReference type="NCBI Taxonomy" id="2018698"/>
    <lineage>
        <taxon>Eukaryota</taxon>
        <taxon>Fungi</taxon>
        <taxon>Dikarya</taxon>
        <taxon>Basidiomycota</taxon>
        <taxon>Agaricomycotina</taxon>
        <taxon>Agaricomycetes</taxon>
        <taxon>Agaricomycetidae</taxon>
        <taxon>Agaricales</taxon>
        <taxon>Marasmiineae</taxon>
        <taxon>Mycenaceae</taxon>
        <taxon>Mycena</taxon>
    </lineage>
</organism>
<keyword evidence="6" id="KW-1185">Reference proteome</keyword>
<dbReference type="EMBL" id="CAVNYO010000164">
    <property type="protein sequence ID" value="CAK5270321.1"/>
    <property type="molecule type" value="Genomic_DNA"/>
</dbReference>
<dbReference type="AlphaFoldDB" id="A0AAD2HY02"/>
<evidence type="ECO:0000313" key="4">
    <source>
        <dbReference type="EMBL" id="CAK5270321.1"/>
    </source>
</evidence>
<feature type="transmembrane region" description="Helical" evidence="2">
    <location>
        <begin position="114"/>
        <end position="135"/>
    </location>
</feature>
<evidence type="ECO:0000259" key="3">
    <source>
        <dbReference type="Pfam" id="PF20151"/>
    </source>
</evidence>
<evidence type="ECO:0000313" key="5">
    <source>
        <dbReference type="EMBL" id="CAK5284218.1"/>
    </source>
</evidence>
<reference evidence="5" key="1">
    <citation type="submission" date="2023-11" db="EMBL/GenBank/DDBJ databases">
        <authorList>
            <person name="De Vega J J."/>
            <person name="De Vega J J."/>
        </authorList>
    </citation>
    <scope>NUCLEOTIDE SEQUENCE</scope>
</reference>
<feature type="compositionally biased region" description="Basic and acidic residues" evidence="1">
    <location>
        <begin position="351"/>
        <end position="365"/>
    </location>
</feature>
<feature type="transmembrane region" description="Helical" evidence="2">
    <location>
        <begin position="190"/>
        <end position="209"/>
    </location>
</feature>
<accession>A0AAD2HY02</accession>
<dbReference type="Pfam" id="PF20151">
    <property type="entry name" value="DUF6533"/>
    <property type="match status" value="1"/>
</dbReference>
<comment type="caution">
    <text evidence="5">The sequence shown here is derived from an EMBL/GenBank/DDBJ whole genome shotgun (WGS) entry which is preliminary data.</text>
</comment>
<dbReference type="EMBL" id="CAVNYO010000478">
    <property type="protein sequence ID" value="CAK5284218.1"/>
    <property type="molecule type" value="Genomic_DNA"/>
</dbReference>
<sequence>RLPFLSPTMSSALTGLPNSLNLPPHLSAHKYFLVCTLTVAAWDTLVLSPRTWRLMRTGEWPILKILFHFMRVFMPVEFAVVAVAFFDTKLAQTVRRPVHSSLLVLTTLQTCQKFYLFEPICTAVLLACTSAVHVIRIHGIYERNRGVLVGMGALFAAQIVVTGICCAFYRSVPLLDGQGCIAGPKHNWVGIYWVVPTILYTASAVLALMRSVNSLQTKPLSSWKLMLRDGLNLYGAVWLVNMINMLFWFIVKPTNDADPIKTIVTSMTAVLTTSMTLRIILGIRGTLAQGGSFALSATSAPSNSSRATHVLSNGHSTGPHTYTLDDMRGGKSEGHVGWGDSKGGVVSSPGEDDKGVGEFPIEERSGSPNGGVGVKVTIDREVGYDSRPYAK</sequence>
<feature type="non-terminal residue" evidence="5">
    <location>
        <position position="1"/>
    </location>
</feature>
<feature type="transmembrane region" description="Helical" evidence="2">
    <location>
        <begin position="147"/>
        <end position="170"/>
    </location>
</feature>
<dbReference type="InterPro" id="IPR045340">
    <property type="entry name" value="DUF6533"/>
</dbReference>
<proteinExistence type="predicted"/>
<feature type="transmembrane region" description="Helical" evidence="2">
    <location>
        <begin position="68"/>
        <end position="86"/>
    </location>
</feature>
<name>A0AAD2HY02_9AGAR</name>
<keyword evidence="2" id="KW-0472">Membrane</keyword>
<protein>
    <recommendedName>
        <fullName evidence="3">DUF6533 domain-containing protein</fullName>
    </recommendedName>
</protein>